<protein>
    <submittedName>
        <fullName evidence="4">Astacin (Peptidase family M12A)</fullName>
    </submittedName>
</protein>
<dbReference type="OrthoDB" id="8455098at2"/>
<evidence type="ECO:0000256" key="1">
    <source>
        <dbReference type="PROSITE-ProRule" id="PRU01211"/>
    </source>
</evidence>
<dbReference type="PRINTS" id="PR00480">
    <property type="entry name" value="ASTACIN"/>
</dbReference>
<feature type="binding site" evidence="1">
    <location>
        <position position="208"/>
    </location>
    <ligand>
        <name>Zn(2+)</name>
        <dbReference type="ChEBI" id="CHEBI:29105"/>
        <note>catalytic</note>
    </ligand>
</feature>
<evidence type="ECO:0000313" key="5">
    <source>
        <dbReference type="Proteomes" id="UP000198379"/>
    </source>
</evidence>
<feature type="binding site" evidence="1">
    <location>
        <position position="218"/>
    </location>
    <ligand>
        <name>Zn(2+)</name>
        <dbReference type="ChEBI" id="CHEBI:29105"/>
        <note>catalytic</note>
    </ligand>
</feature>
<gene>
    <name evidence="4" type="ORF">SAMN06265376_101600</name>
</gene>
<dbReference type="RefSeq" id="WP_089369929.1">
    <property type="nucleotide sequence ID" value="NZ_BMEP01000002.1"/>
</dbReference>
<dbReference type="Proteomes" id="UP000198379">
    <property type="component" value="Unassembled WGS sequence"/>
</dbReference>
<comment type="caution">
    <text evidence="1">Lacks conserved residue(s) required for the propagation of feature annotation.</text>
</comment>
<feature type="signal peptide" evidence="2">
    <location>
        <begin position="1"/>
        <end position="19"/>
    </location>
</feature>
<dbReference type="GO" id="GO:0006508">
    <property type="term" value="P:proteolysis"/>
    <property type="evidence" value="ECO:0007669"/>
    <property type="project" value="UniProtKB-KW"/>
</dbReference>
<dbReference type="AlphaFoldDB" id="A0A238W1J5"/>
<keyword evidence="1" id="KW-0378">Hydrolase</keyword>
<evidence type="ECO:0000259" key="3">
    <source>
        <dbReference type="PROSITE" id="PS51864"/>
    </source>
</evidence>
<dbReference type="PROSITE" id="PS51864">
    <property type="entry name" value="ASTACIN"/>
    <property type="match status" value="1"/>
</dbReference>
<dbReference type="InterPro" id="IPR001506">
    <property type="entry name" value="Peptidase_M12A"/>
</dbReference>
<dbReference type="GO" id="GO:0008270">
    <property type="term" value="F:zinc ion binding"/>
    <property type="evidence" value="ECO:0007669"/>
    <property type="project" value="UniProtKB-UniRule"/>
</dbReference>
<keyword evidence="1" id="KW-0862">Zinc</keyword>
<dbReference type="InterPro" id="IPR006026">
    <property type="entry name" value="Peptidase_Metallo"/>
</dbReference>
<feature type="chain" id="PRO_5012104914" evidence="2">
    <location>
        <begin position="20"/>
        <end position="427"/>
    </location>
</feature>
<dbReference type="PANTHER" id="PTHR10127:SF850">
    <property type="entry name" value="METALLOENDOPEPTIDASE"/>
    <property type="match status" value="1"/>
</dbReference>
<dbReference type="Pfam" id="PF01400">
    <property type="entry name" value="Astacin"/>
    <property type="match status" value="1"/>
</dbReference>
<sequence>MKKTLILALAFLAMLTACTQDDLTFEEPTSNSEAINSEISEDQSGEIITINNFKGEPIEFIKRSDNAYQVDDMVFTNEQFLQIQEMYSGNRSVAISNTSRRWPDFTVRYAIASNFNNPSRVYAAIQSIESQIDCINFIEINCTSPESVSWKDSNSKTPVIIGSNPCETQDYIKFISGSGSVSSSSVGRIGGKQFIQISNAASTGTVIHEIGHALGLFHEQQRSDRNNHLIYNPQNAQTGSGGNFVIPTNQVSVGPFDFNSIMLYSSYTFSNGNGPVLTKLDGSTYTVQRNAFTSGDVAILEDIHNDPTIPIANTSRTLIDYETSPDTQYFEHRYFVHFNLNQSPYTLPSSKVVHYSITTETSNIGGVPNNTQISVQYYTKALSPGQSTYTLHDVITTDKIFDFGQPSGLQYERWLDIEESCSEYYIQ</sequence>
<dbReference type="Gene3D" id="3.40.390.10">
    <property type="entry name" value="Collagenase (Catalytic Domain)"/>
    <property type="match status" value="1"/>
</dbReference>
<dbReference type="PROSITE" id="PS51257">
    <property type="entry name" value="PROKAR_LIPOPROTEIN"/>
    <property type="match status" value="1"/>
</dbReference>
<keyword evidence="1" id="KW-0479">Metal-binding</keyword>
<dbReference type="GO" id="GO:0004222">
    <property type="term" value="F:metalloendopeptidase activity"/>
    <property type="evidence" value="ECO:0007669"/>
    <property type="project" value="UniProtKB-UniRule"/>
</dbReference>
<evidence type="ECO:0000256" key="2">
    <source>
        <dbReference type="SAM" id="SignalP"/>
    </source>
</evidence>
<name>A0A238W1J5_9FLAO</name>
<keyword evidence="2" id="KW-0732">Signal</keyword>
<dbReference type="PANTHER" id="PTHR10127">
    <property type="entry name" value="DISCOIDIN, CUB, EGF, LAMININ , AND ZINC METALLOPROTEASE DOMAIN CONTAINING"/>
    <property type="match status" value="1"/>
</dbReference>
<feature type="domain" description="Peptidase M12A" evidence="3">
    <location>
        <begin position="93"/>
        <end position="308"/>
    </location>
</feature>
<keyword evidence="1" id="KW-0482">Metalloprotease</keyword>
<comment type="cofactor">
    <cofactor evidence="1">
        <name>Zn(2+)</name>
        <dbReference type="ChEBI" id="CHEBI:29105"/>
    </cofactor>
    <text evidence="1">Binds 1 zinc ion per subunit.</text>
</comment>
<keyword evidence="5" id="KW-1185">Reference proteome</keyword>
<feature type="active site" evidence="1">
    <location>
        <position position="209"/>
    </location>
</feature>
<dbReference type="SUPFAM" id="SSF55486">
    <property type="entry name" value="Metalloproteases ('zincins'), catalytic domain"/>
    <property type="match status" value="1"/>
</dbReference>
<keyword evidence="1" id="KW-0645">Protease</keyword>
<proteinExistence type="predicted"/>
<reference evidence="4 5" key="1">
    <citation type="submission" date="2017-06" db="EMBL/GenBank/DDBJ databases">
        <authorList>
            <person name="Kim H.J."/>
            <person name="Triplett B.A."/>
        </authorList>
    </citation>
    <scope>NUCLEOTIDE SEQUENCE [LARGE SCALE GENOMIC DNA]</scope>
    <source>
        <strain evidence="4 5">DSM 25597</strain>
    </source>
</reference>
<dbReference type="SMART" id="SM00235">
    <property type="entry name" value="ZnMc"/>
    <property type="match status" value="1"/>
</dbReference>
<dbReference type="InterPro" id="IPR024079">
    <property type="entry name" value="MetalloPept_cat_dom_sf"/>
</dbReference>
<evidence type="ECO:0000313" key="4">
    <source>
        <dbReference type="EMBL" id="SNR40368.1"/>
    </source>
</evidence>
<accession>A0A238W1J5</accession>
<dbReference type="EMBL" id="FZNY01000001">
    <property type="protein sequence ID" value="SNR40368.1"/>
    <property type="molecule type" value="Genomic_DNA"/>
</dbReference>
<organism evidence="4 5">
    <name type="scientific">Dokdonia pacifica</name>
    <dbReference type="NCBI Taxonomy" id="1627892"/>
    <lineage>
        <taxon>Bacteria</taxon>
        <taxon>Pseudomonadati</taxon>
        <taxon>Bacteroidota</taxon>
        <taxon>Flavobacteriia</taxon>
        <taxon>Flavobacteriales</taxon>
        <taxon>Flavobacteriaceae</taxon>
        <taxon>Dokdonia</taxon>
    </lineage>
</organism>
<feature type="binding site" evidence="1">
    <location>
        <position position="212"/>
    </location>
    <ligand>
        <name>Zn(2+)</name>
        <dbReference type="ChEBI" id="CHEBI:29105"/>
        <note>catalytic</note>
    </ligand>
</feature>